<evidence type="ECO:0000313" key="5">
    <source>
        <dbReference type="Proteomes" id="UP001348265"/>
    </source>
</evidence>
<dbReference type="InterPro" id="IPR008462">
    <property type="entry name" value="CsbD"/>
</dbReference>
<name>A0ABU7WQI3_9ACTN</name>
<dbReference type="Gene3D" id="1.10.1470.10">
    <property type="entry name" value="YjbJ"/>
    <property type="match status" value="1"/>
</dbReference>
<dbReference type="InterPro" id="IPR036629">
    <property type="entry name" value="YjbJ_sf"/>
</dbReference>
<dbReference type="Proteomes" id="UP001348265">
    <property type="component" value="Unassembled WGS sequence"/>
</dbReference>
<dbReference type="RefSeq" id="WP_331786378.1">
    <property type="nucleotide sequence ID" value="NZ_JAVFKM010000004.1"/>
</dbReference>
<organism evidence="4 5">
    <name type="scientific">Streptomyces chrestomyceticus</name>
    <dbReference type="NCBI Taxonomy" id="68185"/>
    <lineage>
        <taxon>Bacteria</taxon>
        <taxon>Bacillati</taxon>
        <taxon>Actinomycetota</taxon>
        <taxon>Actinomycetes</taxon>
        <taxon>Kitasatosporales</taxon>
        <taxon>Streptomycetaceae</taxon>
        <taxon>Streptomyces</taxon>
    </lineage>
</organism>
<comment type="similarity">
    <text evidence="1">Belongs to the UPF0337 (CsbD) family.</text>
</comment>
<feature type="domain" description="CsbD-like" evidence="3">
    <location>
        <begin position="5"/>
        <end position="57"/>
    </location>
</feature>
<proteinExistence type="inferred from homology"/>
<evidence type="ECO:0000313" key="4">
    <source>
        <dbReference type="EMBL" id="MEF3113788.1"/>
    </source>
</evidence>
<comment type="caution">
    <text evidence="4">The sequence shown here is derived from an EMBL/GenBank/DDBJ whole genome shotgun (WGS) entry which is preliminary data.</text>
</comment>
<evidence type="ECO:0000256" key="2">
    <source>
        <dbReference type="SAM" id="MobiDB-lite"/>
    </source>
</evidence>
<protein>
    <submittedName>
        <fullName evidence="4">CsbD family protein</fullName>
    </submittedName>
</protein>
<evidence type="ECO:0000256" key="1">
    <source>
        <dbReference type="ARBA" id="ARBA00009129"/>
    </source>
</evidence>
<gene>
    <name evidence="4" type="ORF">RB636_11345</name>
</gene>
<reference evidence="4 5" key="1">
    <citation type="submission" date="2023-08" db="EMBL/GenBank/DDBJ databases">
        <authorList>
            <person name="Sharma P."/>
            <person name="Verma V."/>
            <person name="Mohan M.K."/>
            <person name="Dubey A.K."/>
        </authorList>
    </citation>
    <scope>NUCLEOTIDE SEQUENCE [LARGE SCALE GENOMIC DNA]</scope>
    <source>
        <strain evidence="4 5">ADP4</strain>
    </source>
</reference>
<feature type="compositionally biased region" description="Basic and acidic residues" evidence="2">
    <location>
        <begin position="36"/>
        <end position="57"/>
    </location>
</feature>
<keyword evidence="5" id="KW-1185">Reference proteome</keyword>
<dbReference type="SUPFAM" id="SSF69047">
    <property type="entry name" value="Hypothetical protein YjbJ"/>
    <property type="match status" value="1"/>
</dbReference>
<dbReference type="Pfam" id="PF05532">
    <property type="entry name" value="CsbD"/>
    <property type="match status" value="1"/>
</dbReference>
<accession>A0ABU7WQI3</accession>
<sequence>MSATEKAKAEVEQLAGTVKKEVGRGAGNDQTAAEGTADKVKGNLREAKEKIKDVFRD</sequence>
<feature type="region of interest" description="Disordered" evidence="2">
    <location>
        <begin position="19"/>
        <end position="57"/>
    </location>
</feature>
<evidence type="ECO:0000259" key="3">
    <source>
        <dbReference type="Pfam" id="PF05532"/>
    </source>
</evidence>
<dbReference type="EMBL" id="JAVFKM010000004">
    <property type="protein sequence ID" value="MEF3113788.1"/>
    <property type="molecule type" value="Genomic_DNA"/>
</dbReference>